<evidence type="ECO:0000256" key="1">
    <source>
        <dbReference type="ARBA" id="ARBA00022801"/>
    </source>
</evidence>
<dbReference type="InterPro" id="IPR052016">
    <property type="entry name" value="Bact_Sigma-Reg"/>
</dbReference>
<dbReference type="NCBIfam" id="TIGR00229">
    <property type="entry name" value="sensory_box"/>
    <property type="match status" value="1"/>
</dbReference>
<proteinExistence type="predicted"/>
<protein>
    <submittedName>
        <fullName evidence="3">PAS domain S-box-containing protein</fullName>
    </submittedName>
</protein>
<keyword evidence="1" id="KW-0378">Hydrolase</keyword>
<dbReference type="PANTHER" id="PTHR43156:SF2">
    <property type="entry name" value="STAGE II SPORULATION PROTEIN E"/>
    <property type="match status" value="1"/>
</dbReference>
<dbReference type="Proteomes" id="UP000319865">
    <property type="component" value="Unassembled WGS sequence"/>
</dbReference>
<feature type="domain" description="PAS" evidence="2">
    <location>
        <begin position="2"/>
        <end position="71"/>
    </location>
</feature>
<evidence type="ECO:0000313" key="4">
    <source>
        <dbReference type="Proteomes" id="UP000319865"/>
    </source>
</evidence>
<dbReference type="SMART" id="SM00331">
    <property type="entry name" value="PP2C_SIG"/>
    <property type="match status" value="1"/>
</dbReference>
<dbReference type="GO" id="GO:0016791">
    <property type="term" value="F:phosphatase activity"/>
    <property type="evidence" value="ECO:0007669"/>
    <property type="project" value="TreeGrafter"/>
</dbReference>
<dbReference type="Gene3D" id="3.30.450.20">
    <property type="entry name" value="PAS domain"/>
    <property type="match status" value="1"/>
</dbReference>
<dbReference type="PROSITE" id="PS50112">
    <property type="entry name" value="PAS"/>
    <property type="match status" value="1"/>
</dbReference>
<dbReference type="Gene3D" id="3.60.40.10">
    <property type="entry name" value="PPM-type phosphatase domain"/>
    <property type="match status" value="1"/>
</dbReference>
<dbReference type="EMBL" id="VFQE01000001">
    <property type="protein sequence ID" value="TQN42292.1"/>
    <property type="molecule type" value="Genomic_DNA"/>
</dbReference>
<dbReference type="PANTHER" id="PTHR43156">
    <property type="entry name" value="STAGE II SPORULATION PROTEIN E-RELATED"/>
    <property type="match status" value="1"/>
</dbReference>
<dbReference type="InterPro" id="IPR035965">
    <property type="entry name" value="PAS-like_dom_sf"/>
</dbReference>
<name>A0A543PDY9_9ACTN</name>
<comment type="caution">
    <text evidence="3">The sequence shown here is derived from an EMBL/GenBank/DDBJ whole genome shotgun (WGS) entry which is preliminary data.</text>
</comment>
<accession>A0A543PDY9</accession>
<evidence type="ECO:0000259" key="2">
    <source>
        <dbReference type="PROSITE" id="PS50112"/>
    </source>
</evidence>
<dbReference type="InterPro" id="IPR013656">
    <property type="entry name" value="PAS_4"/>
</dbReference>
<dbReference type="InterPro" id="IPR001932">
    <property type="entry name" value="PPM-type_phosphatase-like_dom"/>
</dbReference>
<dbReference type="Pfam" id="PF07228">
    <property type="entry name" value="SpoIIE"/>
    <property type="match status" value="1"/>
</dbReference>
<sequence>MIAAQLDAVIDSAPFGVGLFDEDIRHVRVNPVLEEMNGVPAVELLGRTPAELHPGIGAEAEEQYREVLRSGRPRRDILMTGAVGSRPEDVRHWNASFFPVRHDREVIGLCVVVADVTTERRLAEALAASKERHRRLAEDLQSSLLPPDLPQPAGAELAAVYRPGGTVATVGGDFYDLIEIDDSSWLLVIGDVEGTGPVAASLTAAVRYAIRTAAVHTADPADVLHTANTVLLRQGAPNGTCTVACVLARRAGHRIDLRAASAGHPLPLVLRGGTGAVEELGSPGTLLGSLPEIDLPVEGTILVPGDVLVLYTDGVTEARYRTAAGGLELFGEDRLRALLAAVPGAGAADIAGRVETSVLDFQSGHLADDLAVLSLRATGDS</sequence>
<dbReference type="InterPro" id="IPR000014">
    <property type="entry name" value="PAS"/>
</dbReference>
<dbReference type="InterPro" id="IPR036457">
    <property type="entry name" value="PPM-type-like_dom_sf"/>
</dbReference>
<dbReference type="CDD" id="cd00130">
    <property type="entry name" value="PAS"/>
    <property type="match status" value="1"/>
</dbReference>
<dbReference type="AlphaFoldDB" id="A0A543PDY9"/>
<dbReference type="SUPFAM" id="SSF81606">
    <property type="entry name" value="PP2C-like"/>
    <property type="match status" value="1"/>
</dbReference>
<evidence type="ECO:0000313" key="3">
    <source>
        <dbReference type="EMBL" id="TQN42292.1"/>
    </source>
</evidence>
<dbReference type="Pfam" id="PF08448">
    <property type="entry name" value="PAS_4"/>
    <property type="match status" value="1"/>
</dbReference>
<organism evidence="3 4">
    <name type="scientific">Blastococcus colisei</name>
    <dbReference type="NCBI Taxonomy" id="1564162"/>
    <lineage>
        <taxon>Bacteria</taxon>
        <taxon>Bacillati</taxon>
        <taxon>Actinomycetota</taxon>
        <taxon>Actinomycetes</taxon>
        <taxon>Geodermatophilales</taxon>
        <taxon>Geodermatophilaceae</taxon>
        <taxon>Blastococcus</taxon>
    </lineage>
</organism>
<keyword evidence="4" id="KW-1185">Reference proteome</keyword>
<reference evidence="3 4" key="1">
    <citation type="submission" date="2019-06" db="EMBL/GenBank/DDBJ databases">
        <title>Sequencing the genomes of 1000 actinobacteria strains.</title>
        <authorList>
            <person name="Klenk H.-P."/>
        </authorList>
    </citation>
    <scope>NUCLEOTIDE SEQUENCE [LARGE SCALE GENOMIC DNA]</scope>
    <source>
        <strain evidence="3 4">DSM 46837</strain>
    </source>
</reference>
<gene>
    <name evidence="3" type="ORF">FHU33_1689</name>
</gene>
<dbReference type="SUPFAM" id="SSF55785">
    <property type="entry name" value="PYP-like sensor domain (PAS domain)"/>
    <property type="match status" value="1"/>
</dbReference>